<evidence type="ECO:0000256" key="10">
    <source>
        <dbReference type="PIRSR" id="PIRSR000018-51"/>
    </source>
</evidence>
<feature type="binding site" description="axial binding residue" evidence="10">
    <location>
        <position position="203"/>
    </location>
    <ligand>
        <name>heme c</name>
        <dbReference type="ChEBI" id="CHEBI:61717"/>
        <label>2</label>
    </ligand>
    <ligandPart>
        <name>Fe</name>
        <dbReference type="ChEBI" id="CHEBI:18248"/>
    </ligandPart>
</feature>
<reference evidence="13" key="1">
    <citation type="journal article" date="2007" name="Appl. Environ. Microbiol.">
        <title>Membrane-bound, 2-keto-D-gluconate-yielding D-gluconate dehydrogenase from "Gluconobacter dioxyacetonicus" IFO 3271: molecular properties and gene disruption.</title>
        <authorList>
            <person name="Toyama H."/>
            <person name="Furuya N."/>
            <person name="Saichana I."/>
            <person name="Ano Y."/>
            <person name="Adachi O."/>
            <person name="Matsushita K."/>
        </authorList>
    </citation>
    <scope>NUCLEOTIDE SEQUENCE</scope>
    <source>
        <strain evidence="13">NBRC 3271</strain>
    </source>
</reference>
<dbReference type="GO" id="GO:0020037">
    <property type="term" value="F:heme binding"/>
    <property type="evidence" value="ECO:0007669"/>
    <property type="project" value="InterPro"/>
</dbReference>
<feature type="binding site" description="covalent" evidence="9">
    <location>
        <position position="47"/>
    </location>
    <ligand>
        <name>heme c</name>
        <dbReference type="ChEBI" id="CHEBI:61717"/>
        <label>1</label>
    </ligand>
</feature>
<keyword evidence="3 9" id="KW-0349">Heme</keyword>
<dbReference type="InterPro" id="IPR009056">
    <property type="entry name" value="Cyt_c-like_dom"/>
</dbReference>
<evidence type="ECO:0000256" key="5">
    <source>
        <dbReference type="ARBA" id="ARBA00022729"/>
    </source>
</evidence>
<evidence type="ECO:0000256" key="8">
    <source>
        <dbReference type="ARBA" id="ARBA00023136"/>
    </source>
</evidence>
<dbReference type="GO" id="GO:0009055">
    <property type="term" value="F:electron transfer activity"/>
    <property type="evidence" value="ECO:0007669"/>
    <property type="project" value="InterPro"/>
</dbReference>
<keyword evidence="5 11" id="KW-0732">Signal</keyword>
<evidence type="ECO:0000256" key="1">
    <source>
        <dbReference type="ARBA" id="ARBA00004236"/>
    </source>
</evidence>
<proteinExistence type="predicted"/>
<keyword evidence="8" id="KW-0472">Membrane</keyword>
<evidence type="ECO:0000256" key="4">
    <source>
        <dbReference type="ARBA" id="ARBA00022723"/>
    </source>
</evidence>
<feature type="binding site" description="covalent" evidence="9">
    <location>
        <position position="339"/>
    </location>
    <ligand>
        <name>heme c</name>
        <dbReference type="ChEBI" id="CHEBI:61717"/>
        <label>3</label>
    </ligand>
</feature>
<feature type="binding site" description="axial binding residue" evidence="10">
    <location>
        <position position="340"/>
    </location>
    <ligand>
        <name>heme c</name>
        <dbReference type="ChEBI" id="CHEBI:61717"/>
        <label>3</label>
    </ligand>
    <ligandPart>
        <name>Fe</name>
        <dbReference type="ChEBI" id="CHEBI:18248"/>
    </ligandPart>
</feature>
<evidence type="ECO:0000256" key="3">
    <source>
        <dbReference type="ARBA" id="ARBA00022617"/>
    </source>
</evidence>
<feature type="binding site" description="covalent" evidence="9">
    <location>
        <position position="199"/>
    </location>
    <ligand>
        <name>heme c</name>
        <dbReference type="ChEBI" id="CHEBI:61717"/>
        <label>2</label>
    </ligand>
</feature>
<keyword evidence="7 10" id="KW-0408">Iron</keyword>
<feature type="domain" description="Cytochrome c" evidence="12">
    <location>
        <begin position="323"/>
        <end position="413"/>
    </location>
</feature>
<dbReference type="PIRSF" id="PIRSF000018">
    <property type="entry name" value="Mb_ADH_cyt_c"/>
    <property type="match status" value="1"/>
</dbReference>
<dbReference type="PANTHER" id="PTHR35008:SF8">
    <property type="entry name" value="ALCOHOL DEHYDROGENASE CYTOCHROME C SUBUNIT"/>
    <property type="match status" value="1"/>
</dbReference>
<keyword evidence="6" id="KW-0677">Repeat</keyword>
<dbReference type="PANTHER" id="PTHR35008">
    <property type="entry name" value="BLL4482 PROTEIN-RELATED"/>
    <property type="match status" value="1"/>
</dbReference>
<dbReference type="GO" id="GO:0016614">
    <property type="term" value="F:oxidoreductase activity, acting on CH-OH group of donors"/>
    <property type="evidence" value="ECO:0007669"/>
    <property type="project" value="InterPro"/>
</dbReference>
<dbReference type="InterPro" id="IPR014353">
    <property type="entry name" value="Membr-bd_ADH_cyt_c"/>
</dbReference>
<feature type="domain" description="Cytochrome c" evidence="12">
    <location>
        <begin position="33"/>
        <end position="136"/>
    </location>
</feature>
<dbReference type="GO" id="GO:0005886">
    <property type="term" value="C:plasma membrane"/>
    <property type="evidence" value="ECO:0007669"/>
    <property type="project" value="UniProtKB-SubCell"/>
</dbReference>
<keyword evidence="2" id="KW-1003">Cell membrane</keyword>
<evidence type="ECO:0000256" key="11">
    <source>
        <dbReference type="SAM" id="SignalP"/>
    </source>
</evidence>
<dbReference type="AlphaFoldDB" id="A4PIB1"/>
<dbReference type="GO" id="GO:0005506">
    <property type="term" value="F:iron ion binding"/>
    <property type="evidence" value="ECO:0007669"/>
    <property type="project" value="InterPro"/>
</dbReference>
<dbReference type="PROSITE" id="PS51007">
    <property type="entry name" value="CYTC"/>
    <property type="match status" value="3"/>
</dbReference>
<evidence type="ECO:0000256" key="2">
    <source>
        <dbReference type="ARBA" id="ARBA00022475"/>
    </source>
</evidence>
<feature type="binding site" description="covalent" evidence="9">
    <location>
        <position position="202"/>
    </location>
    <ligand>
        <name>heme c</name>
        <dbReference type="ChEBI" id="CHEBI:61717"/>
        <label>2</label>
    </ligand>
</feature>
<dbReference type="Pfam" id="PF00034">
    <property type="entry name" value="Cytochrom_C"/>
    <property type="match status" value="2"/>
</dbReference>
<comment type="cofactor">
    <cofactor evidence="9">
        <name>heme c</name>
        <dbReference type="ChEBI" id="CHEBI:61717"/>
    </cofactor>
    <text evidence="9">Binds 3 heme c groups covalently per subunit.</text>
</comment>
<feature type="binding site" description="covalent" evidence="9">
    <location>
        <position position="50"/>
    </location>
    <ligand>
        <name>heme c</name>
        <dbReference type="ChEBI" id="CHEBI:61717"/>
        <label>1</label>
    </ligand>
</feature>
<evidence type="ECO:0000256" key="7">
    <source>
        <dbReference type="ARBA" id="ARBA00023004"/>
    </source>
</evidence>
<feature type="domain" description="Cytochrome c" evidence="12">
    <location>
        <begin position="184"/>
        <end position="299"/>
    </location>
</feature>
<feature type="signal peptide" evidence="11">
    <location>
        <begin position="1"/>
        <end position="29"/>
    </location>
</feature>
<feature type="binding site" description="covalent" evidence="9">
    <location>
        <position position="336"/>
    </location>
    <ligand>
        <name>heme c</name>
        <dbReference type="ChEBI" id="CHEBI:61717"/>
        <label>3</label>
    </ligand>
</feature>
<sequence>MKRRKTMKLRLLPVLAGAICVVQSSGAYAADADLIKRGAYVAVLGDCEACHTAHDGKSLAGGLALQSPLGAIYSTNITPDRDTGIGTWSYEDFARLMRRGIRKDGSSVYPAMPYPSYSKMTDEDLQALYAYLTQGVAPVSLKNRAPDIPWLLSARWPLAIWRLLFAPSPAPPLPSAPHDDTSDALVERGRYLVEGPGHCGSCHTPRNFVLAEKVQTAADGPKYLSGGFIVDNWVAPSLRSDDAGGLVGWTPEDIVAFLKTGRNRHGATFGAMNGVITHSTSLTDDHDLAAIAAFLKTLGPPPGVSVQAFHYDDTVSRQLFAGKMPSEGARIYVDRCAACHRTDGHGYPGVFPPLAGNPVLQGPDATSAAHIILSGGRLPGVAAAPSSLVMGSYRDVLDNQQIADLVTFLGQSWGNHGAAMTASQVAKIRQATTDEKKPVGE</sequence>
<name>A4PIB1_9PROT</name>
<protein>
    <submittedName>
        <fullName evidence="13">Gluconate 2-dehydrogenase cytochrome c</fullName>
    </submittedName>
</protein>
<dbReference type="InterPro" id="IPR036909">
    <property type="entry name" value="Cyt_c-like_dom_sf"/>
</dbReference>
<organism evidence="13">
    <name type="scientific">Gluconobacter frateurii</name>
    <dbReference type="NCBI Taxonomy" id="38308"/>
    <lineage>
        <taxon>Bacteria</taxon>
        <taxon>Pseudomonadati</taxon>
        <taxon>Pseudomonadota</taxon>
        <taxon>Alphaproteobacteria</taxon>
        <taxon>Acetobacterales</taxon>
        <taxon>Acetobacteraceae</taxon>
        <taxon>Gluconobacter</taxon>
    </lineage>
</organism>
<evidence type="ECO:0000259" key="12">
    <source>
        <dbReference type="PROSITE" id="PS51007"/>
    </source>
</evidence>
<evidence type="ECO:0000256" key="9">
    <source>
        <dbReference type="PIRSR" id="PIRSR000018-50"/>
    </source>
</evidence>
<evidence type="ECO:0000313" key="13">
    <source>
        <dbReference type="EMBL" id="BAF52628.1"/>
    </source>
</evidence>
<accession>A4PIB1</accession>
<dbReference type="InterPro" id="IPR051459">
    <property type="entry name" value="Cytochrome_c-type_DH"/>
</dbReference>
<keyword evidence="4 10" id="KW-0479">Metal-binding</keyword>
<dbReference type="EMBL" id="AB292729">
    <property type="protein sequence ID" value="BAF52628.1"/>
    <property type="molecule type" value="Genomic_DNA"/>
</dbReference>
<comment type="subcellular location">
    <subcellularLocation>
        <location evidence="1">Cell membrane</location>
    </subcellularLocation>
</comment>
<evidence type="ECO:0000256" key="6">
    <source>
        <dbReference type="ARBA" id="ARBA00022737"/>
    </source>
</evidence>
<feature type="binding site" description="axial binding residue" evidence="10">
    <location>
        <position position="51"/>
    </location>
    <ligand>
        <name>heme c</name>
        <dbReference type="ChEBI" id="CHEBI:61717"/>
        <label>1</label>
    </ligand>
    <ligandPart>
        <name>Fe</name>
        <dbReference type="ChEBI" id="CHEBI:18248"/>
    </ligandPart>
</feature>
<dbReference type="Gene3D" id="1.10.760.10">
    <property type="entry name" value="Cytochrome c-like domain"/>
    <property type="match status" value="3"/>
</dbReference>
<gene>
    <name evidence="13" type="primary">gndC</name>
</gene>
<feature type="chain" id="PRO_5002671686" evidence="11">
    <location>
        <begin position="30"/>
        <end position="441"/>
    </location>
</feature>
<dbReference type="SUPFAM" id="SSF46626">
    <property type="entry name" value="Cytochrome c"/>
    <property type="match status" value="3"/>
</dbReference>